<dbReference type="Gene3D" id="2.60.120.200">
    <property type="match status" value="1"/>
</dbReference>
<dbReference type="CDD" id="cd13120">
    <property type="entry name" value="BF2867_like_N"/>
    <property type="match status" value="1"/>
</dbReference>
<dbReference type="SUPFAM" id="SSF49785">
    <property type="entry name" value="Galactose-binding domain-like"/>
    <property type="match status" value="1"/>
</dbReference>
<comment type="caution">
    <text evidence="1">The sequence shown here is derived from an EMBL/GenBank/DDBJ whole genome shotgun (WGS) entry which is preliminary data.</text>
</comment>
<dbReference type="EMBL" id="JAUDEN010000013">
    <property type="protein sequence ID" value="MDM8325296.1"/>
    <property type="molecule type" value="Genomic_DNA"/>
</dbReference>
<evidence type="ECO:0000313" key="1">
    <source>
        <dbReference type="EMBL" id="MDM8325296.1"/>
    </source>
</evidence>
<name>A0ABT7VG78_9BACE</name>
<protein>
    <submittedName>
        <fullName evidence="1">Fimbrillin family protein</fullName>
    </submittedName>
</protein>
<dbReference type="CDD" id="cd13121">
    <property type="entry name" value="BF2867_like_C"/>
    <property type="match status" value="1"/>
</dbReference>
<gene>
    <name evidence="1" type="ORF">QUW60_08670</name>
</gene>
<sequence>MKLSNLFYLGAFSALVLTGCKSNDDNSEWMGSDGIVFTSQIEGVTSRVSGASWDENDEVGIFMTTAEEEYSNYKYLAKTDGSLVADGQVLKYPASGASSFIAYYPYTTSLSGKIYAVNVSDQSDPKKIDLLYSNNATGIQPNDQVVLRFQHKLSQIVLNIQKEGDLDINGMAIKVSGMNTTANFDLNDGTLTATDSKADFNMNVQTEGNTGTAEAIVIPAADLTGATLTFTLADGKNFAWTVDSPEADESFKAGTKYIYTATISNTNGQPAVEMGKATIEDWTEQAGGNINVDMGEGEDPQPGEEFVALDESFADGQGEFTIKNVTDPLPSGISYVWNYSSGTSESGAYHYMKASAHVGDVDYATESWLISPAINLTNATTATLTFTHIINYGGGLMSTNQTLWVSEASVEDWEQVTIPNYPNGTSWTAVSSGDIDLSKYAGKTIKLGFKYVSTESSAATWEVYDIKVVGNPGGGTVDPDPDPEPSGSNLLTNPGFEDWTATLPTAWDNKTYNTGEIVKETTIKHEGNNSLRQTSASGTNKVQQEVNIIGGKKYRISYWFLDNDTKASSRYWFAIVGSDNKTITDINDQIQQKDYSTDNAEWQNVVIEFTAPEGAAKMRYEVRTYRNLDSNEAGGYIYYDDMELTEVQ</sequence>
<dbReference type="InterPro" id="IPR042278">
    <property type="entry name" value="Mfa-like_1_N"/>
</dbReference>
<keyword evidence="2" id="KW-1185">Reference proteome</keyword>
<dbReference type="InterPro" id="IPR008979">
    <property type="entry name" value="Galactose-bd-like_sf"/>
</dbReference>
<dbReference type="NCBIfam" id="NF038128">
    <property type="entry name" value="choice_anch_J"/>
    <property type="match status" value="1"/>
</dbReference>
<dbReference type="Gene3D" id="2.60.40.2630">
    <property type="match status" value="1"/>
</dbReference>
<dbReference type="Proteomes" id="UP001169458">
    <property type="component" value="Unassembled WGS sequence"/>
</dbReference>
<evidence type="ECO:0000313" key="2">
    <source>
        <dbReference type="Proteomes" id="UP001169458"/>
    </source>
</evidence>
<dbReference type="InterPro" id="IPR025049">
    <property type="entry name" value="Mfa-like_1"/>
</dbReference>
<dbReference type="PROSITE" id="PS51257">
    <property type="entry name" value="PROKAR_LIPOPROTEIN"/>
    <property type="match status" value="1"/>
</dbReference>
<organism evidence="1 2">
    <name type="scientific">Bacteroides gallinaceum</name>
    <dbReference type="NCBI Taxonomy" id="1462571"/>
    <lineage>
        <taxon>Bacteria</taxon>
        <taxon>Pseudomonadati</taxon>
        <taxon>Bacteroidota</taxon>
        <taxon>Bacteroidia</taxon>
        <taxon>Bacteroidales</taxon>
        <taxon>Bacteroidaceae</taxon>
        <taxon>Bacteroides</taxon>
    </lineage>
</organism>
<dbReference type="Pfam" id="PF13149">
    <property type="entry name" value="Mfa_like_1"/>
    <property type="match status" value="1"/>
</dbReference>
<dbReference type="Gene3D" id="2.60.120.260">
    <property type="entry name" value="Galactose-binding domain-like"/>
    <property type="match status" value="1"/>
</dbReference>
<reference evidence="2" key="1">
    <citation type="submission" date="2023-07" db="EMBL/GenBank/DDBJ databases">
        <title>Identification and characterization of horizontal gene transfer across gut microbiota members of farm animals based on homology search.</title>
        <authorList>
            <person name="Schwarzerova J."/>
            <person name="Nykrynova M."/>
            <person name="Jureckova K."/>
            <person name="Cejkova D."/>
            <person name="Rychlik I."/>
        </authorList>
    </citation>
    <scope>NUCLEOTIDE SEQUENCE [LARGE SCALE GENOMIC DNA]</scope>
    <source>
        <strain evidence="2">109_WCHN</strain>
    </source>
</reference>
<accession>A0ABT7VG78</accession>
<proteinExistence type="predicted"/>
<dbReference type="RefSeq" id="WP_289559876.1">
    <property type="nucleotide sequence ID" value="NZ_JAUDEN010000013.1"/>
</dbReference>
<dbReference type="Gene3D" id="2.60.40.2620">
    <property type="entry name" value="Fimbrillin-like"/>
    <property type="match status" value="1"/>
</dbReference>